<feature type="non-terminal residue" evidence="1">
    <location>
        <position position="57"/>
    </location>
</feature>
<dbReference type="EMBL" id="LXQA010102084">
    <property type="protein sequence ID" value="MCI16712.1"/>
    <property type="molecule type" value="Genomic_DNA"/>
</dbReference>
<accession>A0A392PYJ3</accession>
<keyword evidence="2" id="KW-1185">Reference proteome</keyword>
<sequence>MGAGQMFTIVAVECRRERGKMMLQWPKLKLHNLLNKSEYVIYKLKEMGKVTEKDIMQ</sequence>
<comment type="caution">
    <text evidence="1">The sequence shown here is derived from an EMBL/GenBank/DDBJ whole genome shotgun (WGS) entry which is preliminary data.</text>
</comment>
<organism evidence="1 2">
    <name type="scientific">Trifolium medium</name>
    <dbReference type="NCBI Taxonomy" id="97028"/>
    <lineage>
        <taxon>Eukaryota</taxon>
        <taxon>Viridiplantae</taxon>
        <taxon>Streptophyta</taxon>
        <taxon>Embryophyta</taxon>
        <taxon>Tracheophyta</taxon>
        <taxon>Spermatophyta</taxon>
        <taxon>Magnoliopsida</taxon>
        <taxon>eudicotyledons</taxon>
        <taxon>Gunneridae</taxon>
        <taxon>Pentapetalae</taxon>
        <taxon>rosids</taxon>
        <taxon>fabids</taxon>
        <taxon>Fabales</taxon>
        <taxon>Fabaceae</taxon>
        <taxon>Papilionoideae</taxon>
        <taxon>50 kb inversion clade</taxon>
        <taxon>NPAAA clade</taxon>
        <taxon>Hologalegina</taxon>
        <taxon>IRL clade</taxon>
        <taxon>Trifolieae</taxon>
        <taxon>Trifolium</taxon>
    </lineage>
</organism>
<proteinExistence type="predicted"/>
<dbReference type="Proteomes" id="UP000265520">
    <property type="component" value="Unassembled WGS sequence"/>
</dbReference>
<evidence type="ECO:0000313" key="1">
    <source>
        <dbReference type="EMBL" id="MCI16712.1"/>
    </source>
</evidence>
<dbReference type="AlphaFoldDB" id="A0A392PYJ3"/>
<reference evidence="1 2" key="1">
    <citation type="journal article" date="2018" name="Front. Plant Sci.">
        <title>Red Clover (Trifolium pratense) and Zigzag Clover (T. medium) - A Picture of Genomic Similarities and Differences.</title>
        <authorList>
            <person name="Dluhosova J."/>
            <person name="Istvanek J."/>
            <person name="Nedelnik J."/>
            <person name="Repkova J."/>
        </authorList>
    </citation>
    <scope>NUCLEOTIDE SEQUENCE [LARGE SCALE GENOMIC DNA]</scope>
    <source>
        <strain evidence="2">cv. 10/8</strain>
        <tissue evidence="1">Leaf</tissue>
    </source>
</reference>
<protein>
    <submittedName>
        <fullName evidence="1">Uncharacterized protein</fullName>
    </submittedName>
</protein>
<name>A0A392PYJ3_9FABA</name>
<evidence type="ECO:0000313" key="2">
    <source>
        <dbReference type="Proteomes" id="UP000265520"/>
    </source>
</evidence>